<dbReference type="InterPro" id="IPR011663">
    <property type="entry name" value="UTRA"/>
</dbReference>
<sequence length="240" mass="27671">MNDSKVTPLYQQVKEDIKNAIEQGRYKAKEKIPSEPELSAEYSVSRITLRRAVEELCNEGYLIKRQGQGTFVSTPRIHRKMAGGNRMESFTNTCRNYGMKAGARLLSRQIVPARQEEQEFFGLGPDDLLVYVERLRTADGLPIFLENQFFPYQKFKGLMEENLNDVSLFEVIERISGRKPVETTRRTLEITRASVEQAQKLGIPLGEPLMFLNSYFIDQEGKSLCIGRQYYIGSRYMFDL</sequence>
<gene>
    <name evidence="4" type="ORF">CE91St55_24480</name>
</gene>
<dbReference type="AlphaFoldDB" id="A0A413X7Z4"/>
<protein>
    <submittedName>
        <fullName evidence="4">GntR family transcriptional regulator</fullName>
    </submittedName>
</protein>
<dbReference type="EMBL" id="BQNJ01000001">
    <property type="protein sequence ID" value="GKH00467.1"/>
    <property type="molecule type" value="Genomic_DNA"/>
</dbReference>
<dbReference type="Pfam" id="PF00392">
    <property type="entry name" value="GntR"/>
    <property type="match status" value="1"/>
</dbReference>
<dbReference type="Gene3D" id="3.40.1410.10">
    <property type="entry name" value="Chorismate lyase-like"/>
    <property type="match status" value="1"/>
</dbReference>
<dbReference type="GO" id="GO:0003677">
    <property type="term" value="F:DNA binding"/>
    <property type="evidence" value="ECO:0007669"/>
    <property type="project" value="UniProtKB-KW"/>
</dbReference>
<comment type="caution">
    <text evidence="4">The sequence shown here is derived from an EMBL/GenBank/DDBJ whole genome shotgun (WGS) entry which is preliminary data.</text>
</comment>
<dbReference type="Pfam" id="PF07702">
    <property type="entry name" value="UTRA"/>
    <property type="match status" value="1"/>
</dbReference>
<name>A0A413X7Z4_9FIRM</name>
<dbReference type="GeneID" id="93148256"/>
<dbReference type="GO" id="GO:0045892">
    <property type="term" value="P:negative regulation of DNA-templated transcription"/>
    <property type="evidence" value="ECO:0007669"/>
    <property type="project" value="TreeGrafter"/>
</dbReference>
<dbReference type="PANTHER" id="PTHR44846:SF1">
    <property type="entry name" value="MANNOSYL-D-GLYCERATE TRANSPORT_METABOLISM SYSTEM REPRESSOR MNGR-RELATED"/>
    <property type="match status" value="1"/>
</dbReference>
<dbReference type="CDD" id="cd07377">
    <property type="entry name" value="WHTH_GntR"/>
    <property type="match status" value="1"/>
</dbReference>
<keyword evidence="2" id="KW-0238">DNA-binding</keyword>
<dbReference type="SUPFAM" id="SSF64288">
    <property type="entry name" value="Chorismate lyase-like"/>
    <property type="match status" value="1"/>
</dbReference>
<evidence type="ECO:0000256" key="1">
    <source>
        <dbReference type="ARBA" id="ARBA00023015"/>
    </source>
</evidence>
<evidence type="ECO:0000313" key="5">
    <source>
        <dbReference type="Proteomes" id="UP001055091"/>
    </source>
</evidence>
<dbReference type="SUPFAM" id="SSF46785">
    <property type="entry name" value="Winged helix' DNA-binding domain"/>
    <property type="match status" value="1"/>
</dbReference>
<keyword evidence="1" id="KW-0805">Transcription regulation</keyword>
<dbReference type="InterPro" id="IPR028978">
    <property type="entry name" value="Chorismate_lyase_/UTRA_dom_sf"/>
</dbReference>
<evidence type="ECO:0000256" key="3">
    <source>
        <dbReference type="ARBA" id="ARBA00023163"/>
    </source>
</evidence>
<organism evidence="4 5">
    <name type="scientific">Hungatella hathewayi</name>
    <dbReference type="NCBI Taxonomy" id="154046"/>
    <lineage>
        <taxon>Bacteria</taxon>
        <taxon>Bacillati</taxon>
        <taxon>Bacillota</taxon>
        <taxon>Clostridia</taxon>
        <taxon>Lachnospirales</taxon>
        <taxon>Lachnospiraceae</taxon>
        <taxon>Hungatella</taxon>
    </lineage>
</organism>
<dbReference type="InterPro" id="IPR036388">
    <property type="entry name" value="WH-like_DNA-bd_sf"/>
</dbReference>
<dbReference type="GO" id="GO:0003700">
    <property type="term" value="F:DNA-binding transcription factor activity"/>
    <property type="evidence" value="ECO:0007669"/>
    <property type="project" value="InterPro"/>
</dbReference>
<dbReference type="PRINTS" id="PR00035">
    <property type="entry name" value="HTHGNTR"/>
</dbReference>
<evidence type="ECO:0000313" key="4">
    <source>
        <dbReference type="EMBL" id="GKH00467.1"/>
    </source>
</evidence>
<dbReference type="FunFam" id="1.10.10.10:FF:000079">
    <property type="entry name" value="GntR family transcriptional regulator"/>
    <property type="match status" value="1"/>
</dbReference>
<dbReference type="Proteomes" id="UP001055091">
    <property type="component" value="Unassembled WGS sequence"/>
</dbReference>
<reference evidence="4" key="1">
    <citation type="submission" date="2022-01" db="EMBL/GenBank/DDBJ databases">
        <title>Novel bile acid biosynthetic pathways are enriched in the microbiome of centenarians.</title>
        <authorList>
            <person name="Sato Y."/>
            <person name="Atarashi K."/>
            <person name="Plichta R.D."/>
            <person name="Arai Y."/>
            <person name="Sasajima S."/>
            <person name="Kearney M.S."/>
            <person name="Suda W."/>
            <person name="Takeshita K."/>
            <person name="Sasaki T."/>
            <person name="Okamoto S."/>
            <person name="Skelly N.A."/>
            <person name="Okamura Y."/>
            <person name="Vlamakis H."/>
            <person name="Li Y."/>
            <person name="Tanoue T."/>
            <person name="Takei H."/>
            <person name="Nittono H."/>
            <person name="Narushima S."/>
            <person name="Irie J."/>
            <person name="Itoh H."/>
            <person name="Moriya K."/>
            <person name="Sugiura Y."/>
            <person name="Suematsu M."/>
            <person name="Moritoki N."/>
            <person name="Shibata S."/>
            <person name="Littman R.D."/>
            <person name="Fischbach A.M."/>
            <person name="Uwamino Y."/>
            <person name="Inoue T."/>
            <person name="Honda A."/>
            <person name="Hattori M."/>
            <person name="Murai T."/>
            <person name="Xavier J.R."/>
            <person name="Hirose N."/>
            <person name="Honda K."/>
        </authorList>
    </citation>
    <scope>NUCLEOTIDE SEQUENCE</scope>
    <source>
        <strain evidence="4">CE91-St55</strain>
    </source>
</reference>
<dbReference type="SMART" id="SM00866">
    <property type="entry name" value="UTRA"/>
    <property type="match status" value="1"/>
</dbReference>
<dbReference type="PROSITE" id="PS50949">
    <property type="entry name" value="HTH_GNTR"/>
    <property type="match status" value="1"/>
</dbReference>
<dbReference type="InterPro" id="IPR050679">
    <property type="entry name" value="Bact_HTH_transcr_reg"/>
</dbReference>
<dbReference type="Gene3D" id="1.10.10.10">
    <property type="entry name" value="Winged helix-like DNA-binding domain superfamily/Winged helix DNA-binding domain"/>
    <property type="match status" value="1"/>
</dbReference>
<accession>A0A413X7Z4</accession>
<evidence type="ECO:0000256" key="2">
    <source>
        <dbReference type="ARBA" id="ARBA00023125"/>
    </source>
</evidence>
<dbReference type="SMART" id="SM00345">
    <property type="entry name" value="HTH_GNTR"/>
    <property type="match status" value="1"/>
</dbReference>
<dbReference type="InterPro" id="IPR000524">
    <property type="entry name" value="Tscrpt_reg_HTH_GntR"/>
</dbReference>
<proteinExistence type="predicted"/>
<dbReference type="RefSeq" id="WP_006772259.1">
    <property type="nucleotide sequence ID" value="NZ_BQNJ01000001.1"/>
</dbReference>
<dbReference type="PANTHER" id="PTHR44846">
    <property type="entry name" value="MANNOSYL-D-GLYCERATE TRANSPORT/METABOLISM SYSTEM REPRESSOR MNGR-RELATED"/>
    <property type="match status" value="1"/>
</dbReference>
<dbReference type="InterPro" id="IPR036390">
    <property type="entry name" value="WH_DNA-bd_sf"/>
</dbReference>
<keyword evidence="3" id="KW-0804">Transcription</keyword>